<evidence type="ECO:0000313" key="3">
    <source>
        <dbReference type="EMBL" id="CAD8439733.1"/>
    </source>
</evidence>
<organism evidence="4">
    <name type="scientific">Micromonas pusilla</name>
    <name type="common">Picoplanktonic green alga</name>
    <name type="synonym">Chromulina pusilla</name>
    <dbReference type="NCBI Taxonomy" id="38833"/>
    <lineage>
        <taxon>Eukaryota</taxon>
        <taxon>Viridiplantae</taxon>
        <taxon>Chlorophyta</taxon>
        <taxon>Mamiellophyceae</taxon>
        <taxon>Mamiellales</taxon>
        <taxon>Mamiellaceae</taxon>
        <taxon>Micromonas</taxon>
    </lineage>
</organism>
<dbReference type="InterPro" id="IPR000639">
    <property type="entry name" value="Epox_hydrolase-like"/>
</dbReference>
<feature type="region of interest" description="Disordered" evidence="1">
    <location>
        <begin position="238"/>
        <end position="258"/>
    </location>
</feature>
<dbReference type="PANTHER" id="PTHR43798">
    <property type="entry name" value="MONOACYLGLYCEROL LIPASE"/>
    <property type="match status" value="1"/>
</dbReference>
<protein>
    <recommendedName>
        <fullName evidence="2">AB hydrolase-1 domain-containing protein</fullName>
    </recommendedName>
</protein>
<dbReference type="EMBL" id="HBEN01007223">
    <property type="protein sequence ID" value="CAD8439734.1"/>
    <property type="molecule type" value="Transcribed_RNA"/>
</dbReference>
<dbReference type="AlphaFoldDB" id="A0A6U0CZK6"/>
<evidence type="ECO:0000313" key="4">
    <source>
        <dbReference type="EMBL" id="CAD8439734.1"/>
    </source>
</evidence>
<dbReference type="Gene3D" id="3.40.50.1820">
    <property type="entry name" value="alpha/beta hydrolase"/>
    <property type="match status" value="1"/>
</dbReference>
<gene>
    <name evidence="3" type="ORF">MSP1401_LOCUS5920</name>
    <name evidence="4" type="ORF">MSP1401_LOCUS5921</name>
</gene>
<reference evidence="4" key="1">
    <citation type="submission" date="2021-01" db="EMBL/GenBank/DDBJ databases">
        <authorList>
            <person name="Corre E."/>
            <person name="Pelletier E."/>
            <person name="Niang G."/>
            <person name="Scheremetjew M."/>
            <person name="Finn R."/>
            <person name="Kale V."/>
            <person name="Holt S."/>
            <person name="Cochrane G."/>
            <person name="Meng A."/>
            <person name="Brown T."/>
            <person name="Cohen L."/>
        </authorList>
    </citation>
    <scope>NUCLEOTIDE SEQUENCE</scope>
    <source>
        <strain evidence="4">CCAC1681</strain>
    </source>
</reference>
<dbReference type="Pfam" id="PF12697">
    <property type="entry name" value="Abhydrolase_6"/>
    <property type="match status" value="1"/>
</dbReference>
<dbReference type="InterPro" id="IPR029058">
    <property type="entry name" value="AB_hydrolase_fold"/>
</dbReference>
<dbReference type="InterPro" id="IPR050266">
    <property type="entry name" value="AB_hydrolase_sf"/>
</dbReference>
<dbReference type="EMBL" id="HBEN01007222">
    <property type="protein sequence ID" value="CAD8439733.1"/>
    <property type="molecule type" value="Transcribed_RNA"/>
</dbReference>
<feature type="region of interest" description="Disordered" evidence="1">
    <location>
        <begin position="347"/>
        <end position="367"/>
    </location>
</feature>
<name>A0A6U0CZK6_MICPS</name>
<dbReference type="PRINTS" id="PR00412">
    <property type="entry name" value="EPOXHYDRLASE"/>
</dbReference>
<feature type="domain" description="AB hydrolase-1" evidence="2">
    <location>
        <begin position="37"/>
        <end position="336"/>
    </location>
</feature>
<evidence type="ECO:0000259" key="2">
    <source>
        <dbReference type="Pfam" id="PF12697"/>
    </source>
</evidence>
<dbReference type="InterPro" id="IPR000073">
    <property type="entry name" value="AB_hydrolase_1"/>
</dbReference>
<dbReference type="GO" id="GO:0003824">
    <property type="term" value="F:catalytic activity"/>
    <property type="evidence" value="ECO:0007669"/>
    <property type="project" value="InterPro"/>
</dbReference>
<dbReference type="SUPFAM" id="SSF53474">
    <property type="entry name" value="alpha/beta-Hydrolases"/>
    <property type="match status" value="1"/>
</dbReference>
<evidence type="ECO:0000256" key="1">
    <source>
        <dbReference type="SAM" id="MobiDB-lite"/>
    </source>
</evidence>
<accession>A0A6U0CZK6</accession>
<proteinExistence type="predicted"/>
<sequence length="367" mass="40238">MSSSSAKATRGAIRAPASSARCTVVEPAWPSPDGRTLVFVHGWPDSVDMWTPLVERLAKQGHRCVCVPLPWYPGGSDPAKRPDFNVAARDVVFAARQATKTRAPDDENEVTRAGVHKVTLVCHDWGCVVGFKVQKMVPDLVEAFVALDVGADANGLSAKEKAFVVAYQSWLAAAHVIGGDVGDYMTTAFARFAGAPVTKHETKTKTKTVVNARLNWPYVAFWRDLMFPRPERFRTGDEAAPRAFRSSTPNERKTVKKNANDKTKIAAEGNASASFPFAPSCPVLFLFGGNKPARFHGDAWLKAIDAKKAEGDGSAWYEMNDAGHWFPVERVDETFDALDAWFRATRKKENDVETSDSPTPPEIRSAL</sequence>